<protein>
    <recommendedName>
        <fullName evidence="3">VWFA domain-containing protein</fullName>
    </recommendedName>
</protein>
<name>A0A1G4WQG2_9MYCO</name>
<reference evidence="5" key="1">
    <citation type="submission" date="2016-10" db="EMBL/GenBank/DDBJ databases">
        <authorList>
            <person name="Varghese N."/>
            <person name="Submissions S."/>
        </authorList>
    </citation>
    <scope>NUCLEOTIDE SEQUENCE [LARGE SCALE GENOMIC DNA]</scope>
    <source>
        <strain evidence="5">UNC267MFSha1.1M11</strain>
    </source>
</reference>
<dbReference type="InterPro" id="IPR036465">
    <property type="entry name" value="vWFA_dom_sf"/>
</dbReference>
<keyword evidence="2" id="KW-0812">Transmembrane</keyword>
<feature type="compositionally biased region" description="Polar residues" evidence="1">
    <location>
        <begin position="68"/>
        <end position="79"/>
    </location>
</feature>
<feature type="transmembrane region" description="Helical" evidence="2">
    <location>
        <begin position="101"/>
        <end position="122"/>
    </location>
</feature>
<feature type="compositionally biased region" description="Gly residues" evidence="1">
    <location>
        <begin position="39"/>
        <end position="50"/>
    </location>
</feature>
<keyword evidence="2" id="KW-0472">Membrane</keyword>
<feature type="region of interest" description="Disordered" evidence="1">
    <location>
        <begin position="1"/>
        <end position="91"/>
    </location>
</feature>
<evidence type="ECO:0000259" key="3">
    <source>
        <dbReference type="PROSITE" id="PS50234"/>
    </source>
</evidence>
<dbReference type="AlphaFoldDB" id="A0A1G4WQG2"/>
<evidence type="ECO:0000313" key="5">
    <source>
        <dbReference type="Proteomes" id="UP000199707"/>
    </source>
</evidence>
<evidence type="ECO:0000256" key="1">
    <source>
        <dbReference type="SAM" id="MobiDB-lite"/>
    </source>
</evidence>
<dbReference type="InterPro" id="IPR002035">
    <property type="entry name" value="VWF_A"/>
</dbReference>
<dbReference type="Gene3D" id="3.40.50.410">
    <property type="entry name" value="von Willebrand factor, type A domain"/>
    <property type="match status" value="1"/>
</dbReference>
<keyword evidence="2" id="KW-1133">Transmembrane helix</keyword>
<organism evidence="4 5">
    <name type="scientific">Mycolicibacterium fluoranthenivorans</name>
    <dbReference type="NCBI Taxonomy" id="258505"/>
    <lineage>
        <taxon>Bacteria</taxon>
        <taxon>Bacillati</taxon>
        <taxon>Actinomycetota</taxon>
        <taxon>Actinomycetes</taxon>
        <taxon>Mycobacteriales</taxon>
        <taxon>Mycobacteriaceae</taxon>
        <taxon>Mycolicibacterium</taxon>
    </lineage>
</organism>
<proteinExistence type="predicted"/>
<dbReference type="STRING" id="1502745.SAMN02799620_04319"/>
<feature type="domain" description="VWFA" evidence="3">
    <location>
        <begin position="471"/>
        <end position="659"/>
    </location>
</feature>
<dbReference type="SMART" id="SM00327">
    <property type="entry name" value="VWA"/>
    <property type="match status" value="1"/>
</dbReference>
<evidence type="ECO:0000256" key="2">
    <source>
        <dbReference type="SAM" id="Phobius"/>
    </source>
</evidence>
<dbReference type="PROSITE" id="PS50234">
    <property type="entry name" value="VWFA"/>
    <property type="match status" value="1"/>
</dbReference>
<dbReference type="EMBL" id="FMUB01000009">
    <property type="protein sequence ID" value="SCX27470.1"/>
    <property type="molecule type" value="Genomic_DNA"/>
</dbReference>
<gene>
    <name evidence="4" type="ORF">SAMN02799620_04319</name>
</gene>
<evidence type="ECO:0000313" key="4">
    <source>
        <dbReference type="EMBL" id="SCX27470.1"/>
    </source>
</evidence>
<accession>A0A1G4WQG2</accession>
<dbReference type="RefSeq" id="WP_090360905.1">
    <property type="nucleotide sequence ID" value="NZ_FMUB01000009.1"/>
</dbReference>
<sequence length="660" mass="67107">MGRHSIPGPDDSADDYQDPGRRDSGPAEPDASPLRGFGYEDGAGDGGAAPGDGFFAGSPGEPDESPTRALTTTGSQRTWDSGEWTGSHRAITPGRRKVSPAVIAALVAVVVVVGAFILWRFFGDALSSRSQQAAARCVEGEVTVAVLADPTIADQVRTLADTYSKTAAPVGDKCVKVAVRPADSDAVVNGFVGQWPGELGERPALWIPASSVSEARLESAAGAKTVSNSRPLVTSPVLLAIRPELKAALSQQNWSTLPALQNNPSGLDELNLPGWGALKLALPLTGNADATYLAAEAVAAASAPQGAPATAGVGAVHTLLAGQPKLADTNATTALDALVNAADPAGAPVHAVVTTEQQLFKRGSDLPDAAQKLGSWTPPGPAAVADYPAVLLGGDWLSQEQISAASEFDRFMRKPDQLAEFAKAGFRAEGAPAPQSPVTDFAPVAQPLSVGDSQTRATMAAGISAPAQGQTVTIMLDQSMNTDEGGKSRLANVTSALDARLQALPAGSAVGLWTFDGVAGRSEVSTGPLSDPVAGQPRSAVLKSSLDGQTASGGGAVSFTTLRLVYGEALSAFRDGQPNSVLVITAGPHTDQSLDGSGLVDYIKGAANPARPVAVNVIDFGSDSDRATWEAVAQASGGQYQNVPNSAGPELAAAVASALG</sequence>
<dbReference type="SUPFAM" id="SSF53300">
    <property type="entry name" value="vWA-like"/>
    <property type="match status" value="1"/>
</dbReference>
<dbReference type="Proteomes" id="UP000199707">
    <property type="component" value="Unassembled WGS sequence"/>
</dbReference>